<evidence type="ECO:0000259" key="7">
    <source>
        <dbReference type="Pfam" id="PF09335"/>
    </source>
</evidence>
<name>A0A081BZE0_VECG1</name>
<feature type="transmembrane region" description="Helical" evidence="6">
    <location>
        <begin position="138"/>
        <end position="161"/>
    </location>
</feature>
<proteinExistence type="predicted"/>
<dbReference type="AlphaFoldDB" id="A0A081BZE0"/>
<feature type="transmembrane region" description="Helical" evidence="6">
    <location>
        <begin position="58"/>
        <end position="77"/>
    </location>
</feature>
<dbReference type="PANTHER" id="PTHR42709">
    <property type="entry name" value="ALKALINE PHOSPHATASE LIKE PROTEIN"/>
    <property type="match status" value="1"/>
</dbReference>
<dbReference type="eggNOG" id="COG0586">
    <property type="taxonomic scope" value="Bacteria"/>
</dbReference>
<evidence type="ECO:0000256" key="6">
    <source>
        <dbReference type="SAM" id="Phobius"/>
    </source>
</evidence>
<feature type="transmembrane region" description="Helical" evidence="6">
    <location>
        <begin position="20"/>
        <end position="46"/>
    </location>
</feature>
<keyword evidence="4 6" id="KW-1133">Transmembrane helix</keyword>
<dbReference type="NCBIfam" id="TIGR01167">
    <property type="entry name" value="LPXTG_anchor"/>
    <property type="match status" value="1"/>
</dbReference>
<evidence type="ECO:0000313" key="8">
    <source>
        <dbReference type="EMBL" id="GAK57695.1"/>
    </source>
</evidence>
<dbReference type="PANTHER" id="PTHR42709:SF6">
    <property type="entry name" value="UNDECAPRENYL PHOSPHATE TRANSPORTER A"/>
    <property type="match status" value="1"/>
</dbReference>
<accession>A0A081BZE0</accession>
<evidence type="ECO:0000256" key="2">
    <source>
        <dbReference type="ARBA" id="ARBA00022475"/>
    </source>
</evidence>
<dbReference type="Proteomes" id="UP000030661">
    <property type="component" value="Unassembled WGS sequence"/>
</dbReference>
<organism evidence="8">
    <name type="scientific">Vecturithrix granuli</name>
    <dbReference type="NCBI Taxonomy" id="1499967"/>
    <lineage>
        <taxon>Bacteria</taxon>
        <taxon>Candidatus Moduliflexota</taxon>
        <taxon>Candidatus Vecturitrichia</taxon>
        <taxon>Candidatus Vecturitrichales</taxon>
        <taxon>Candidatus Vecturitrichaceae</taxon>
        <taxon>Candidatus Vecturithrix</taxon>
    </lineage>
</organism>
<sequence length="198" mass="21735">MSEFNLTEFFLTSILNYGALMFSVTLYISALGTPIPGTFVVLAGGAFMQQGVMEWRTAFLLGLVGVVLGDSTSYAMGRLAKTWVQPRFGQSAAWKNAQTVFDRRGAFAIYLTRCFVTPLAIPTNLIAGSSGYTYWRFLIYDAAGEITWLAFFGGLGFTFGSNWESISQLVSDLSGVLAGVALLGLGVYFLLRRRRKRP</sequence>
<evidence type="ECO:0000313" key="9">
    <source>
        <dbReference type="Proteomes" id="UP000030661"/>
    </source>
</evidence>
<dbReference type="GO" id="GO:0005886">
    <property type="term" value="C:plasma membrane"/>
    <property type="evidence" value="ECO:0007669"/>
    <property type="project" value="UniProtKB-SubCell"/>
</dbReference>
<dbReference type="Pfam" id="PF09335">
    <property type="entry name" value="VTT_dom"/>
    <property type="match status" value="1"/>
</dbReference>
<dbReference type="EMBL" id="DF820466">
    <property type="protein sequence ID" value="GAK57695.1"/>
    <property type="molecule type" value="Genomic_DNA"/>
</dbReference>
<feature type="domain" description="VTT" evidence="7">
    <location>
        <begin position="35"/>
        <end position="156"/>
    </location>
</feature>
<feature type="transmembrane region" description="Helical" evidence="6">
    <location>
        <begin position="173"/>
        <end position="191"/>
    </location>
</feature>
<dbReference type="HOGENOM" id="CLU_044208_1_0_0"/>
<evidence type="ECO:0000256" key="4">
    <source>
        <dbReference type="ARBA" id="ARBA00022989"/>
    </source>
</evidence>
<dbReference type="InterPro" id="IPR032816">
    <property type="entry name" value="VTT_dom"/>
</dbReference>
<dbReference type="InterPro" id="IPR051311">
    <property type="entry name" value="DedA_domain"/>
</dbReference>
<comment type="subcellular location">
    <subcellularLocation>
        <location evidence="1">Cell membrane</location>
        <topology evidence="1">Multi-pass membrane protein</topology>
    </subcellularLocation>
</comment>
<reference evidence="8" key="1">
    <citation type="journal article" date="2015" name="PeerJ">
        <title>First genomic representation of candidate bacterial phylum KSB3 points to enhanced environmental sensing as a trigger of wastewater bulking.</title>
        <authorList>
            <person name="Sekiguchi Y."/>
            <person name="Ohashi A."/>
            <person name="Parks D.H."/>
            <person name="Yamauchi T."/>
            <person name="Tyson G.W."/>
            <person name="Hugenholtz P."/>
        </authorList>
    </citation>
    <scope>NUCLEOTIDE SEQUENCE [LARGE SCALE GENOMIC DNA]</scope>
</reference>
<keyword evidence="2" id="KW-1003">Cell membrane</keyword>
<keyword evidence="5 6" id="KW-0472">Membrane</keyword>
<protein>
    <submittedName>
        <fullName evidence="8">SNARE associated Golgi protein</fullName>
    </submittedName>
</protein>
<evidence type="ECO:0000256" key="3">
    <source>
        <dbReference type="ARBA" id="ARBA00022692"/>
    </source>
</evidence>
<keyword evidence="3 6" id="KW-0812">Transmembrane</keyword>
<gene>
    <name evidence="8" type="ORF">U27_04662</name>
</gene>
<evidence type="ECO:0000256" key="5">
    <source>
        <dbReference type="ARBA" id="ARBA00023136"/>
    </source>
</evidence>
<dbReference type="STRING" id="1499967.U27_04662"/>
<evidence type="ECO:0000256" key="1">
    <source>
        <dbReference type="ARBA" id="ARBA00004651"/>
    </source>
</evidence>
<keyword evidence="9" id="KW-1185">Reference proteome</keyword>